<comment type="caution">
    <text evidence="1">The sequence shown here is derived from an EMBL/GenBank/DDBJ whole genome shotgun (WGS) entry which is preliminary data.</text>
</comment>
<evidence type="ECO:0000313" key="2">
    <source>
        <dbReference type="Proteomes" id="UP000187203"/>
    </source>
</evidence>
<dbReference type="EMBL" id="AWUE01018532">
    <property type="protein sequence ID" value="OMO79531.1"/>
    <property type="molecule type" value="Genomic_DNA"/>
</dbReference>
<sequence>MVDVHRCCSCRRIVANGGLNGYRHASLISQRKLHANTFVNYFPSKYPIPTAICSGKREKNLVFEDLSD</sequence>
<gene>
    <name evidence="1" type="ORF">COLO4_24408</name>
</gene>
<dbReference type="AlphaFoldDB" id="A0A1R3IAK3"/>
<protein>
    <submittedName>
        <fullName evidence="1">Catalase</fullName>
    </submittedName>
</protein>
<reference evidence="2" key="1">
    <citation type="submission" date="2013-09" db="EMBL/GenBank/DDBJ databases">
        <title>Corchorus olitorius genome sequencing.</title>
        <authorList>
            <person name="Alam M."/>
            <person name="Haque M.S."/>
            <person name="Islam M.S."/>
            <person name="Emdad E.M."/>
            <person name="Islam M.M."/>
            <person name="Ahmed B."/>
            <person name="Halim A."/>
            <person name="Hossen Q.M.M."/>
            <person name="Hossain M.Z."/>
            <person name="Ahmed R."/>
            <person name="Khan M.M."/>
            <person name="Islam R."/>
            <person name="Rashid M.M."/>
            <person name="Khan S.A."/>
            <person name="Rahman M.S."/>
            <person name="Alam M."/>
            <person name="Yahiya A.S."/>
            <person name="Khan M.S."/>
            <person name="Azam M.S."/>
            <person name="Haque T."/>
            <person name="Lashkar M.Z.H."/>
            <person name="Akhand A.I."/>
            <person name="Morshed G."/>
            <person name="Roy S."/>
            <person name="Uddin K.S."/>
            <person name="Rabeya T."/>
            <person name="Hossain A.S."/>
            <person name="Chowdhury A."/>
            <person name="Snigdha A.R."/>
            <person name="Mortoza M.S."/>
            <person name="Matin S.A."/>
            <person name="Hoque S.M.E."/>
            <person name="Islam M.K."/>
            <person name="Roy D.K."/>
            <person name="Haider R."/>
            <person name="Moosa M.M."/>
            <person name="Elias S.M."/>
            <person name="Hasan A.M."/>
            <person name="Jahan S."/>
            <person name="Shafiuddin M."/>
            <person name="Mahmood N."/>
            <person name="Shommy N.S."/>
        </authorList>
    </citation>
    <scope>NUCLEOTIDE SEQUENCE [LARGE SCALE GENOMIC DNA]</scope>
    <source>
        <strain evidence="2">cv. O-4</strain>
    </source>
</reference>
<dbReference type="Proteomes" id="UP000187203">
    <property type="component" value="Unassembled WGS sequence"/>
</dbReference>
<name>A0A1R3IAK3_9ROSI</name>
<evidence type="ECO:0000313" key="1">
    <source>
        <dbReference type="EMBL" id="OMO79531.1"/>
    </source>
</evidence>
<accession>A0A1R3IAK3</accession>
<keyword evidence="2" id="KW-1185">Reference proteome</keyword>
<proteinExistence type="predicted"/>
<organism evidence="1 2">
    <name type="scientific">Corchorus olitorius</name>
    <dbReference type="NCBI Taxonomy" id="93759"/>
    <lineage>
        <taxon>Eukaryota</taxon>
        <taxon>Viridiplantae</taxon>
        <taxon>Streptophyta</taxon>
        <taxon>Embryophyta</taxon>
        <taxon>Tracheophyta</taxon>
        <taxon>Spermatophyta</taxon>
        <taxon>Magnoliopsida</taxon>
        <taxon>eudicotyledons</taxon>
        <taxon>Gunneridae</taxon>
        <taxon>Pentapetalae</taxon>
        <taxon>rosids</taxon>
        <taxon>malvids</taxon>
        <taxon>Malvales</taxon>
        <taxon>Malvaceae</taxon>
        <taxon>Grewioideae</taxon>
        <taxon>Apeibeae</taxon>
        <taxon>Corchorus</taxon>
    </lineage>
</organism>